<dbReference type="FunFam" id="1.10.10.10:FF:000001">
    <property type="entry name" value="LysR family transcriptional regulator"/>
    <property type="match status" value="1"/>
</dbReference>
<evidence type="ECO:0000313" key="7">
    <source>
        <dbReference type="Proteomes" id="UP000260812"/>
    </source>
</evidence>
<dbReference type="PANTHER" id="PTHR30126:SF64">
    <property type="entry name" value="HTH-TYPE TRANSCRIPTIONAL REGULATOR CITR"/>
    <property type="match status" value="1"/>
</dbReference>
<keyword evidence="4" id="KW-0804">Transcription</keyword>
<keyword evidence="2" id="KW-0805">Transcription regulation</keyword>
<dbReference type="EMBL" id="QVLV01000004">
    <property type="protein sequence ID" value="RGE62643.1"/>
    <property type="molecule type" value="Genomic_DNA"/>
</dbReference>
<evidence type="ECO:0000259" key="5">
    <source>
        <dbReference type="PROSITE" id="PS50931"/>
    </source>
</evidence>
<proteinExistence type="inferred from homology"/>
<name>A0A3E3I884_9FIRM</name>
<dbReference type="InterPro" id="IPR036390">
    <property type="entry name" value="WH_DNA-bd_sf"/>
</dbReference>
<protein>
    <submittedName>
        <fullName evidence="6">LysR family transcriptional regulator</fullName>
    </submittedName>
</protein>
<sequence length="302" mass="33637">MMANLEYYKVFYHVVKCGSVTQAAGALSLSQPAVSQSLKQLETALGVVLVKRTSHGITPTAEGRELFSYVEKGYEQFEAGEKRILQMCNLERGEITIGASDMTLRFFLLPYLERFHEKNPGIKVSVTNGPTPATMDLLREGKIDFGVVSGPILPEDGIGMLPVKEIEDIFVIGKNFSQYAGKTHPLKLLEQLPLITMEKPTSTRKYVQSFLEERGVRINPEFELATSDMIVQFALRNLGVGSVVRDFAAQELASGELMELKFEEPVPVRDFLVVTDERSRKSLAAAALLEMMKDTLKRGEIK</sequence>
<evidence type="ECO:0000313" key="6">
    <source>
        <dbReference type="EMBL" id="RGE62643.1"/>
    </source>
</evidence>
<comment type="caution">
    <text evidence="6">The sequence shown here is derived from an EMBL/GenBank/DDBJ whole genome shotgun (WGS) entry which is preliminary data.</text>
</comment>
<dbReference type="Gene3D" id="3.40.190.290">
    <property type="match status" value="1"/>
</dbReference>
<dbReference type="Proteomes" id="UP000260812">
    <property type="component" value="Unassembled WGS sequence"/>
</dbReference>
<dbReference type="PANTHER" id="PTHR30126">
    <property type="entry name" value="HTH-TYPE TRANSCRIPTIONAL REGULATOR"/>
    <property type="match status" value="1"/>
</dbReference>
<dbReference type="CDD" id="cd05466">
    <property type="entry name" value="PBP2_LTTR_substrate"/>
    <property type="match status" value="1"/>
</dbReference>
<reference evidence="6" key="1">
    <citation type="submission" date="2018-08" db="EMBL/GenBank/DDBJ databases">
        <title>A genome reference for cultivated species of the human gut microbiota.</title>
        <authorList>
            <person name="Zou Y."/>
            <person name="Xue W."/>
            <person name="Luo G."/>
        </authorList>
    </citation>
    <scope>NUCLEOTIDE SEQUENCE [LARGE SCALE GENOMIC DNA]</scope>
    <source>
        <strain evidence="6">TF05-5AC</strain>
    </source>
</reference>
<evidence type="ECO:0000256" key="3">
    <source>
        <dbReference type="ARBA" id="ARBA00023125"/>
    </source>
</evidence>
<dbReference type="Gene3D" id="1.10.10.10">
    <property type="entry name" value="Winged helix-like DNA-binding domain superfamily/Winged helix DNA-binding domain"/>
    <property type="match status" value="1"/>
</dbReference>
<dbReference type="Pfam" id="PF00126">
    <property type="entry name" value="HTH_1"/>
    <property type="match status" value="1"/>
</dbReference>
<dbReference type="InterPro" id="IPR036388">
    <property type="entry name" value="WH-like_DNA-bd_sf"/>
</dbReference>
<keyword evidence="7" id="KW-1185">Reference proteome</keyword>
<dbReference type="AlphaFoldDB" id="A0A3E3I884"/>
<dbReference type="SUPFAM" id="SSF53850">
    <property type="entry name" value="Periplasmic binding protein-like II"/>
    <property type="match status" value="1"/>
</dbReference>
<organism evidence="6 7">
    <name type="scientific">Eisenbergiella massiliensis</name>
    <dbReference type="NCBI Taxonomy" id="1720294"/>
    <lineage>
        <taxon>Bacteria</taxon>
        <taxon>Bacillati</taxon>
        <taxon>Bacillota</taxon>
        <taxon>Clostridia</taxon>
        <taxon>Lachnospirales</taxon>
        <taxon>Lachnospiraceae</taxon>
        <taxon>Eisenbergiella</taxon>
    </lineage>
</organism>
<dbReference type="GO" id="GO:0000976">
    <property type="term" value="F:transcription cis-regulatory region binding"/>
    <property type="evidence" value="ECO:0007669"/>
    <property type="project" value="TreeGrafter"/>
</dbReference>
<dbReference type="Pfam" id="PF03466">
    <property type="entry name" value="LysR_substrate"/>
    <property type="match status" value="1"/>
</dbReference>
<dbReference type="SUPFAM" id="SSF46785">
    <property type="entry name" value="Winged helix' DNA-binding domain"/>
    <property type="match status" value="1"/>
</dbReference>
<accession>A0A3E3I884</accession>
<evidence type="ECO:0000256" key="1">
    <source>
        <dbReference type="ARBA" id="ARBA00009437"/>
    </source>
</evidence>
<evidence type="ECO:0000256" key="4">
    <source>
        <dbReference type="ARBA" id="ARBA00023163"/>
    </source>
</evidence>
<comment type="similarity">
    <text evidence="1">Belongs to the LysR transcriptional regulatory family.</text>
</comment>
<evidence type="ECO:0000256" key="2">
    <source>
        <dbReference type="ARBA" id="ARBA00023015"/>
    </source>
</evidence>
<dbReference type="InterPro" id="IPR005119">
    <property type="entry name" value="LysR_subst-bd"/>
</dbReference>
<dbReference type="PRINTS" id="PR00039">
    <property type="entry name" value="HTHLYSR"/>
</dbReference>
<dbReference type="PROSITE" id="PS50931">
    <property type="entry name" value="HTH_LYSR"/>
    <property type="match status" value="1"/>
</dbReference>
<dbReference type="GO" id="GO:0003700">
    <property type="term" value="F:DNA-binding transcription factor activity"/>
    <property type="evidence" value="ECO:0007669"/>
    <property type="project" value="InterPro"/>
</dbReference>
<dbReference type="InterPro" id="IPR000847">
    <property type="entry name" value="LysR_HTH_N"/>
</dbReference>
<feature type="domain" description="HTH lysR-type" evidence="5">
    <location>
        <begin position="9"/>
        <end position="60"/>
    </location>
</feature>
<gene>
    <name evidence="6" type="ORF">DXC51_07315</name>
</gene>
<keyword evidence="3" id="KW-0238">DNA-binding</keyword>